<protein>
    <recommendedName>
        <fullName evidence="4">PASTA domain-containing protein</fullName>
    </recommendedName>
</protein>
<evidence type="ECO:0000313" key="2">
    <source>
        <dbReference type="EMBL" id="GLR49898.1"/>
    </source>
</evidence>
<proteinExistence type="predicted"/>
<evidence type="ECO:0000256" key="1">
    <source>
        <dbReference type="SAM" id="SignalP"/>
    </source>
</evidence>
<gene>
    <name evidence="2" type="ORF">GCM10007923_11030</name>
</gene>
<sequence>MKTALLAGFFTLSVSLGSPASAALSGFFDAAEQVQAIMSSTDVSSAMKEMPFDTLEQVRTRDNGDVEWRVQNSECYVIATLKPIPPEALGKTTYEVVGVSACEGSDEEDPAE</sequence>
<dbReference type="RefSeq" id="WP_244770041.1">
    <property type="nucleotide sequence ID" value="NZ_BSOP01000007.1"/>
</dbReference>
<feature type="chain" id="PRO_5045551418" description="PASTA domain-containing protein" evidence="1">
    <location>
        <begin position="23"/>
        <end position="112"/>
    </location>
</feature>
<evidence type="ECO:0000313" key="3">
    <source>
        <dbReference type="Proteomes" id="UP001156702"/>
    </source>
</evidence>
<accession>A0ABQ5ZB57</accession>
<reference evidence="3" key="1">
    <citation type="journal article" date="2019" name="Int. J. Syst. Evol. Microbiol.">
        <title>The Global Catalogue of Microorganisms (GCM) 10K type strain sequencing project: providing services to taxonomists for standard genome sequencing and annotation.</title>
        <authorList>
            <consortium name="The Broad Institute Genomics Platform"/>
            <consortium name="The Broad Institute Genome Sequencing Center for Infectious Disease"/>
            <person name="Wu L."/>
            <person name="Ma J."/>
        </authorList>
    </citation>
    <scope>NUCLEOTIDE SEQUENCE [LARGE SCALE GENOMIC DNA]</scope>
    <source>
        <strain evidence="3">NBRC 102122</strain>
    </source>
</reference>
<name>A0ABQ5ZB57_9HYPH</name>
<dbReference type="Proteomes" id="UP001156702">
    <property type="component" value="Unassembled WGS sequence"/>
</dbReference>
<keyword evidence="1" id="KW-0732">Signal</keyword>
<dbReference type="EMBL" id="BSOP01000007">
    <property type="protein sequence ID" value="GLR49898.1"/>
    <property type="molecule type" value="Genomic_DNA"/>
</dbReference>
<feature type="signal peptide" evidence="1">
    <location>
        <begin position="1"/>
        <end position="22"/>
    </location>
</feature>
<comment type="caution">
    <text evidence="2">The sequence shown here is derived from an EMBL/GenBank/DDBJ whole genome shotgun (WGS) entry which is preliminary data.</text>
</comment>
<keyword evidence="3" id="KW-1185">Reference proteome</keyword>
<organism evidence="2 3">
    <name type="scientific">Shinella yambaruensis</name>
    <dbReference type="NCBI Taxonomy" id="415996"/>
    <lineage>
        <taxon>Bacteria</taxon>
        <taxon>Pseudomonadati</taxon>
        <taxon>Pseudomonadota</taxon>
        <taxon>Alphaproteobacteria</taxon>
        <taxon>Hyphomicrobiales</taxon>
        <taxon>Rhizobiaceae</taxon>
        <taxon>Shinella</taxon>
    </lineage>
</organism>
<evidence type="ECO:0008006" key="4">
    <source>
        <dbReference type="Google" id="ProtNLM"/>
    </source>
</evidence>